<feature type="domain" description="FIIND" evidence="11">
    <location>
        <begin position="323"/>
        <end position="605"/>
    </location>
</feature>
<reference evidence="12" key="3">
    <citation type="submission" date="2025-09" db="UniProtKB">
        <authorList>
            <consortium name="Ensembl"/>
        </authorList>
    </citation>
    <scope>IDENTIFICATION</scope>
</reference>
<evidence type="ECO:0000256" key="2">
    <source>
        <dbReference type="ARBA" id="ARBA00022490"/>
    </source>
</evidence>
<keyword evidence="13" id="KW-1185">Reference proteome</keyword>
<proteinExistence type="predicted"/>
<feature type="domain" description="Pyrin" evidence="10">
    <location>
        <begin position="110"/>
        <end position="199"/>
    </location>
</feature>
<organism evidence="12 13">
    <name type="scientific">Oreochromis aureus</name>
    <name type="common">Israeli tilapia</name>
    <name type="synonym">Chromis aureus</name>
    <dbReference type="NCBI Taxonomy" id="47969"/>
    <lineage>
        <taxon>Eukaryota</taxon>
        <taxon>Metazoa</taxon>
        <taxon>Chordata</taxon>
        <taxon>Craniata</taxon>
        <taxon>Vertebrata</taxon>
        <taxon>Euteleostomi</taxon>
        <taxon>Actinopterygii</taxon>
        <taxon>Neopterygii</taxon>
        <taxon>Teleostei</taxon>
        <taxon>Neoteleostei</taxon>
        <taxon>Acanthomorphata</taxon>
        <taxon>Ovalentaria</taxon>
        <taxon>Cichlomorphae</taxon>
        <taxon>Cichliformes</taxon>
        <taxon>Cichlidae</taxon>
        <taxon>African cichlids</taxon>
        <taxon>Pseudocrenilabrinae</taxon>
        <taxon>Oreochromini</taxon>
        <taxon>Oreochromis</taxon>
    </lineage>
</organism>
<dbReference type="PROSITE" id="PS50824">
    <property type="entry name" value="DAPIN"/>
    <property type="match status" value="3"/>
</dbReference>
<dbReference type="FunFam" id="1.10.533.10:FF:000013">
    <property type="entry name" value="Apoptosis-associated speck-like protein containing a CARD"/>
    <property type="match status" value="1"/>
</dbReference>
<dbReference type="SUPFAM" id="SSF47986">
    <property type="entry name" value="DEATH domain"/>
    <property type="match status" value="5"/>
</dbReference>
<dbReference type="SMART" id="SM01289">
    <property type="entry name" value="PYRIN"/>
    <property type="match status" value="4"/>
</dbReference>
<evidence type="ECO:0000256" key="5">
    <source>
        <dbReference type="ARBA" id="ARBA00023198"/>
    </source>
</evidence>
<dbReference type="PROSITE" id="PS51830">
    <property type="entry name" value="FIIND"/>
    <property type="match status" value="1"/>
</dbReference>
<sequence>MESVIELLLETLDGLNEQELSEFNKNLRQIHRKYDSVFSLTRYRGTNLQHTVFLMVQTYGQQSVEKTMKVLKEMKRTDLAQRLSDCSSLPQKKHSVDERRSALIHKVATMAAVKHLLLETLNDLSDEELKKFKRLLQMIIPWRNRSYFSWRLSRSSTRADVVNLMMDELGQQSVEVTREVFMRMNRTDLVQKLPESSSASREKHSVDEHGAALLKRIEEQEAVRQIILETLNEFSQHDLGKFILLLPFTCFKMGLPQIQMYTNRTEDLVNLMVDELGHQSVEVTMEVLTDMNRPDLMLRLSESSSGRKTERSSELEGCQSMTDSSDWTKLEPEVNSTDADEAPTYSLQSAAGHFECRVSGLRWVCKGKTSFQYQFRSWEGHMERMESRQYMPAGPLMDVTVTAGKLNEVHLPHWICIDAIPDILDMFAVVHIDDCGDVVEKVSEVTPSHVKLTEPNFSIIAALIRFIFPPKISCYMLMYYQLNTSFLKLHVYLIRQDPALEQRFDDRESCEGFKRIRKHHPDKYLQTERLFSLRADNASAKIQPKALTLRYNNQNLYELYIKNPGSELILTLLHTEPLVGEPDDPLWICEIRKEDDHPESGYVKEKHSVDEDLSAQMQKTLTVHSDREKLLGMLEDLKKDELEKFKWFLRDRDVLVELQPIPESRLEKTSTCNLVDLMLQTYTEKSVEVTKKVLKKITSSLQKENHFVDKHRVELIQRVSNIEPILDELLKEKVIQQESYDRIRALQTSQEKMRELYSGPLKAGSASKDVFYQILQTHERLLVNDLC</sequence>
<dbReference type="Pfam" id="PF00619">
    <property type="entry name" value="CARD"/>
    <property type="match status" value="1"/>
</dbReference>
<name>A0AAZ1X064_OREAU</name>
<protein>
    <recommendedName>
        <fullName evidence="14">CARD domain-containing protein</fullName>
    </recommendedName>
</protein>
<feature type="compositionally biased region" description="Basic and acidic residues" evidence="7">
    <location>
        <begin position="305"/>
        <end position="314"/>
    </location>
</feature>
<feature type="domain" description="CARD" evidence="9">
    <location>
        <begin position="700"/>
        <end position="787"/>
    </location>
</feature>
<evidence type="ECO:0000313" key="13">
    <source>
        <dbReference type="Proteomes" id="UP000472276"/>
    </source>
</evidence>
<dbReference type="InterPro" id="IPR001875">
    <property type="entry name" value="DED_dom"/>
</dbReference>
<dbReference type="PROSITE" id="PS50168">
    <property type="entry name" value="DED"/>
    <property type="match status" value="1"/>
</dbReference>
<feature type="region of interest" description="Disordered" evidence="7">
    <location>
        <begin position="300"/>
        <end position="340"/>
    </location>
</feature>
<evidence type="ECO:0000256" key="4">
    <source>
        <dbReference type="ARBA" id="ARBA00022859"/>
    </source>
</evidence>
<dbReference type="PANTHER" id="PTHR46985">
    <property type="entry name" value="NACHT, LRR AND PYD DOMAINS-CONTAINING PROTEIN 1"/>
    <property type="match status" value="1"/>
</dbReference>
<comment type="subcellular location">
    <subcellularLocation>
        <location evidence="1">Inflammasome</location>
    </subcellularLocation>
</comment>
<dbReference type="AlphaFoldDB" id="A0AAZ1X064"/>
<dbReference type="PROSITE" id="PS50209">
    <property type="entry name" value="CARD"/>
    <property type="match status" value="1"/>
</dbReference>
<dbReference type="Proteomes" id="UP000472276">
    <property type="component" value="Unassembled WGS sequence"/>
</dbReference>
<evidence type="ECO:0000313" key="12">
    <source>
        <dbReference type="Ensembl" id="ENSOABP00000061035.1"/>
    </source>
</evidence>
<evidence type="ECO:0000256" key="1">
    <source>
        <dbReference type="ARBA" id="ARBA00004110"/>
    </source>
</evidence>
<dbReference type="Gene3D" id="1.10.533.10">
    <property type="entry name" value="Death Domain, Fas"/>
    <property type="match status" value="5"/>
</dbReference>
<dbReference type="Pfam" id="PF13553">
    <property type="entry name" value="FIIND"/>
    <property type="match status" value="1"/>
</dbReference>
<evidence type="ECO:0000259" key="9">
    <source>
        <dbReference type="PROSITE" id="PS50209"/>
    </source>
</evidence>
<evidence type="ECO:0000259" key="10">
    <source>
        <dbReference type="PROSITE" id="PS50824"/>
    </source>
</evidence>
<feature type="domain" description="Pyrin" evidence="10">
    <location>
        <begin position="617"/>
        <end position="685"/>
    </location>
</feature>
<feature type="domain" description="Pyrin" evidence="10">
    <location>
        <begin position="1"/>
        <end position="89"/>
    </location>
</feature>
<dbReference type="InterPro" id="IPR051249">
    <property type="entry name" value="NLRP_Inflammasome"/>
</dbReference>
<evidence type="ECO:0000259" key="11">
    <source>
        <dbReference type="PROSITE" id="PS51830"/>
    </source>
</evidence>
<feature type="domain" description="DED" evidence="8">
    <location>
        <begin position="112"/>
        <end position="195"/>
    </location>
</feature>
<evidence type="ECO:0000256" key="6">
    <source>
        <dbReference type="ARBA" id="ARBA00023233"/>
    </source>
</evidence>
<dbReference type="Pfam" id="PF23679">
    <property type="entry name" value="UPA-FIIND"/>
    <property type="match status" value="1"/>
</dbReference>
<gene>
    <name evidence="12" type="primary">LOC116316911</name>
</gene>
<evidence type="ECO:0000256" key="3">
    <source>
        <dbReference type="ARBA" id="ARBA00022588"/>
    </source>
</evidence>
<dbReference type="GO" id="GO:0042981">
    <property type="term" value="P:regulation of apoptotic process"/>
    <property type="evidence" value="ECO:0007669"/>
    <property type="project" value="InterPro"/>
</dbReference>
<keyword evidence="4" id="KW-0391">Immunity</keyword>
<dbReference type="GO" id="GO:0006954">
    <property type="term" value="P:inflammatory response"/>
    <property type="evidence" value="ECO:0007669"/>
    <property type="project" value="UniProtKB-KW"/>
</dbReference>
<dbReference type="Pfam" id="PF02758">
    <property type="entry name" value="PYRIN"/>
    <property type="match status" value="4"/>
</dbReference>
<keyword evidence="2" id="KW-0963">Cytoplasm</keyword>
<dbReference type="Ensembl" id="ENSOABT00000069500.1">
    <property type="protein sequence ID" value="ENSOABP00000061035.1"/>
    <property type="gene ID" value="ENSOABG00000036163.1"/>
</dbReference>
<dbReference type="InterPro" id="IPR025307">
    <property type="entry name" value="FIIND_dom"/>
</dbReference>
<evidence type="ECO:0008006" key="14">
    <source>
        <dbReference type="Google" id="ProtNLM"/>
    </source>
</evidence>
<dbReference type="GO" id="GO:0061702">
    <property type="term" value="C:canonical inflammasome complex"/>
    <property type="evidence" value="ECO:0007669"/>
    <property type="project" value="UniProtKB-SubCell"/>
</dbReference>
<reference evidence="12" key="2">
    <citation type="submission" date="2025-08" db="UniProtKB">
        <authorList>
            <consortium name="Ensembl"/>
        </authorList>
    </citation>
    <scope>IDENTIFICATION</scope>
</reference>
<evidence type="ECO:0000256" key="7">
    <source>
        <dbReference type="SAM" id="MobiDB-lite"/>
    </source>
</evidence>
<dbReference type="CDD" id="cd08330">
    <property type="entry name" value="CARD_ASC_NALP1"/>
    <property type="match status" value="1"/>
</dbReference>
<dbReference type="GO" id="GO:0045087">
    <property type="term" value="P:innate immune response"/>
    <property type="evidence" value="ECO:0007669"/>
    <property type="project" value="UniProtKB-KW"/>
</dbReference>
<dbReference type="PANTHER" id="PTHR46985:SF2">
    <property type="entry name" value="APOPTOSIS-ASSOCIATED SPECK-LIKE PROTEIN CONTAINING A CARD"/>
    <property type="match status" value="1"/>
</dbReference>
<reference evidence="13" key="1">
    <citation type="submission" date="2020-03" db="EMBL/GenBank/DDBJ databases">
        <title>Evolution of repeat sequences and sex chromosomes of tilapia species revealed by chromosome-level genomes.</title>
        <authorList>
            <person name="Xu L."/>
            <person name="Tao W."/>
            <person name="Wang D."/>
            <person name="Zhou Q."/>
        </authorList>
    </citation>
    <scope>NUCLEOTIDE SEQUENCE [LARGE SCALE GENOMIC DNA]</scope>
    <source>
        <strain evidence="13">Israel</strain>
    </source>
</reference>
<dbReference type="InterPro" id="IPR001315">
    <property type="entry name" value="CARD"/>
</dbReference>
<keyword evidence="3" id="KW-0399">Innate immunity</keyword>
<dbReference type="InterPro" id="IPR033516">
    <property type="entry name" value="CARD8/ASC/NALP1_CARD"/>
</dbReference>
<accession>A0AAZ1X064</accession>
<evidence type="ECO:0000259" key="8">
    <source>
        <dbReference type="PROSITE" id="PS50168"/>
    </source>
</evidence>
<keyword evidence="6" id="KW-1271">Inflammasome</keyword>
<dbReference type="InterPro" id="IPR004020">
    <property type="entry name" value="DAPIN"/>
</dbReference>
<dbReference type="InterPro" id="IPR011029">
    <property type="entry name" value="DEATH-like_dom_sf"/>
</dbReference>
<keyword evidence="5" id="KW-0395">Inflammatory response</keyword>